<gene>
    <name evidence="1" type="ORF">BpHYR1_018271</name>
</gene>
<protein>
    <submittedName>
        <fullName evidence="1">Uncharacterized protein</fullName>
    </submittedName>
</protein>
<name>A0A3M7QMY2_BRAPC</name>
<dbReference type="Proteomes" id="UP000276133">
    <property type="component" value="Unassembled WGS sequence"/>
</dbReference>
<accession>A0A3M7QMY2</accession>
<dbReference type="AlphaFoldDB" id="A0A3M7QMY2"/>
<comment type="caution">
    <text evidence="1">The sequence shown here is derived from an EMBL/GenBank/DDBJ whole genome shotgun (WGS) entry which is preliminary data.</text>
</comment>
<organism evidence="1 2">
    <name type="scientific">Brachionus plicatilis</name>
    <name type="common">Marine rotifer</name>
    <name type="synonym">Brachionus muelleri</name>
    <dbReference type="NCBI Taxonomy" id="10195"/>
    <lineage>
        <taxon>Eukaryota</taxon>
        <taxon>Metazoa</taxon>
        <taxon>Spiralia</taxon>
        <taxon>Gnathifera</taxon>
        <taxon>Rotifera</taxon>
        <taxon>Eurotatoria</taxon>
        <taxon>Monogononta</taxon>
        <taxon>Pseudotrocha</taxon>
        <taxon>Ploima</taxon>
        <taxon>Brachionidae</taxon>
        <taxon>Brachionus</taxon>
    </lineage>
</organism>
<keyword evidence="2" id="KW-1185">Reference proteome</keyword>
<reference evidence="1 2" key="1">
    <citation type="journal article" date="2018" name="Sci. Rep.">
        <title>Genomic signatures of local adaptation to the degree of environmental predictability in rotifers.</title>
        <authorList>
            <person name="Franch-Gras L."/>
            <person name="Hahn C."/>
            <person name="Garcia-Roger E.M."/>
            <person name="Carmona M.J."/>
            <person name="Serra M."/>
            <person name="Gomez A."/>
        </authorList>
    </citation>
    <scope>NUCLEOTIDE SEQUENCE [LARGE SCALE GENOMIC DNA]</scope>
    <source>
        <strain evidence="1">HYR1</strain>
    </source>
</reference>
<evidence type="ECO:0000313" key="2">
    <source>
        <dbReference type="Proteomes" id="UP000276133"/>
    </source>
</evidence>
<dbReference type="EMBL" id="REGN01005648">
    <property type="protein sequence ID" value="RNA12639.1"/>
    <property type="molecule type" value="Genomic_DNA"/>
</dbReference>
<proteinExistence type="predicted"/>
<evidence type="ECO:0000313" key="1">
    <source>
        <dbReference type="EMBL" id="RNA12639.1"/>
    </source>
</evidence>
<sequence>MNPYSLNFNKNCEANLKFFLPRSSIFLAKLPCSEKNQSISSSSKKYCDLKRVKLLQAIAMI</sequence>